<dbReference type="Gene3D" id="3.60.40.10">
    <property type="entry name" value="PPM-type phosphatase domain"/>
    <property type="match status" value="1"/>
</dbReference>
<dbReference type="PANTHER" id="PTHR43156:SF2">
    <property type="entry name" value="STAGE II SPORULATION PROTEIN E"/>
    <property type="match status" value="1"/>
</dbReference>
<keyword evidence="2" id="KW-0597">Phosphoprotein</keyword>
<dbReference type="InterPro" id="IPR001789">
    <property type="entry name" value="Sig_transdc_resp-reg_receiver"/>
</dbReference>
<dbReference type="SUPFAM" id="SSF81606">
    <property type="entry name" value="PP2C-like"/>
    <property type="match status" value="1"/>
</dbReference>
<dbReference type="GO" id="GO:0000160">
    <property type="term" value="P:phosphorelay signal transduction system"/>
    <property type="evidence" value="ECO:0007669"/>
    <property type="project" value="InterPro"/>
</dbReference>
<proteinExistence type="predicted"/>
<feature type="domain" description="Response regulatory" evidence="3">
    <location>
        <begin position="16"/>
        <end position="131"/>
    </location>
</feature>
<dbReference type="GO" id="GO:0016791">
    <property type="term" value="F:phosphatase activity"/>
    <property type="evidence" value="ECO:0007669"/>
    <property type="project" value="TreeGrafter"/>
</dbReference>
<feature type="modified residue" description="4-aspartylphosphate" evidence="2">
    <location>
        <position position="65"/>
    </location>
</feature>
<protein>
    <submittedName>
        <fullName evidence="4">Fused response regulator/phosphatase</fullName>
    </submittedName>
</protein>
<dbReference type="InterPro" id="IPR001932">
    <property type="entry name" value="PPM-type_phosphatase-like_dom"/>
</dbReference>
<evidence type="ECO:0000313" key="4">
    <source>
        <dbReference type="EMBL" id="RCS58328.1"/>
    </source>
</evidence>
<dbReference type="CDD" id="cd17574">
    <property type="entry name" value="REC_OmpR"/>
    <property type="match status" value="1"/>
</dbReference>
<name>A0A368L424_9BURK</name>
<organism evidence="4 5">
    <name type="scientific">Parvibium lacunae</name>
    <dbReference type="NCBI Taxonomy" id="1888893"/>
    <lineage>
        <taxon>Bacteria</taxon>
        <taxon>Pseudomonadati</taxon>
        <taxon>Pseudomonadota</taxon>
        <taxon>Betaproteobacteria</taxon>
        <taxon>Burkholderiales</taxon>
        <taxon>Alcaligenaceae</taxon>
        <taxon>Parvibium</taxon>
    </lineage>
</organism>
<dbReference type="PANTHER" id="PTHR43156">
    <property type="entry name" value="STAGE II SPORULATION PROTEIN E-RELATED"/>
    <property type="match status" value="1"/>
</dbReference>
<dbReference type="SUPFAM" id="SSF52172">
    <property type="entry name" value="CheY-like"/>
    <property type="match status" value="1"/>
</dbReference>
<accession>A0A368L424</accession>
<sequence length="398" mass="44378">MSTSMPMPPRPTVSLRVLIADDNNFGRLMLKECLEKSGHHAILAEDGQQALELFETEHPDVVLLDVVMPRMDGFEAARRIRQHSRGQHTPLLFLSALDDQASKIEGLTYADGYIEKPIQFDMLLARLNSFFRQIHINRQLNQQKMASEAALQQLEEETEMGAYVLSRILASARAPDDLVQYLVSPASRFSGDVVLYEHSPQQEIYILLADAVGHGISAALNVFPLFQVFMSMVRKGLPLLEIVEEMNQTLCAIMPVDRFVSAIVLHIHPPTRSVTLWNGGCPPVLLLDEHGTIQRQMPPECPPLRLADREMIRHSIQTLTLEASQNLILFSDGLVEIGRRPASEGLSLIQQTLHGSRDGTRFDKLVNYLQAPGEGLTAHDDVSIVVVRGAQLNLSTKC</sequence>
<evidence type="ECO:0000259" key="3">
    <source>
        <dbReference type="PROSITE" id="PS50110"/>
    </source>
</evidence>
<dbReference type="Proteomes" id="UP000252357">
    <property type="component" value="Unassembled WGS sequence"/>
</dbReference>
<keyword evidence="1" id="KW-0378">Hydrolase</keyword>
<dbReference type="SMART" id="SM00331">
    <property type="entry name" value="PP2C_SIG"/>
    <property type="match status" value="1"/>
</dbReference>
<keyword evidence="5" id="KW-1185">Reference proteome</keyword>
<dbReference type="AlphaFoldDB" id="A0A368L424"/>
<dbReference type="InterPro" id="IPR011006">
    <property type="entry name" value="CheY-like_superfamily"/>
</dbReference>
<evidence type="ECO:0000256" key="2">
    <source>
        <dbReference type="PROSITE-ProRule" id="PRU00169"/>
    </source>
</evidence>
<evidence type="ECO:0000313" key="5">
    <source>
        <dbReference type="Proteomes" id="UP000252357"/>
    </source>
</evidence>
<dbReference type="Pfam" id="PF07228">
    <property type="entry name" value="SpoIIE"/>
    <property type="match status" value="1"/>
</dbReference>
<comment type="caution">
    <text evidence="4">The sequence shown here is derived from an EMBL/GenBank/DDBJ whole genome shotgun (WGS) entry which is preliminary data.</text>
</comment>
<evidence type="ECO:0000256" key="1">
    <source>
        <dbReference type="ARBA" id="ARBA00022801"/>
    </source>
</evidence>
<dbReference type="SMART" id="SM00448">
    <property type="entry name" value="REC"/>
    <property type="match status" value="1"/>
</dbReference>
<dbReference type="InterPro" id="IPR036457">
    <property type="entry name" value="PPM-type-like_dom_sf"/>
</dbReference>
<dbReference type="Pfam" id="PF00072">
    <property type="entry name" value="Response_reg"/>
    <property type="match status" value="1"/>
</dbReference>
<reference evidence="4 5" key="1">
    <citation type="journal article" date="2018" name="Int. J. Syst. Evol. Microbiol.">
        <title>Parvibium lacunae gen. nov., sp. nov., a new member of the family Alcaligenaceae isolated from a freshwater pond.</title>
        <authorList>
            <person name="Chen W.M."/>
            <person name="Xie P.B."/>
            <person name="Hsu M.Y."/>
            <person name="Sheu S.Y."/>
        </authorList>
    </citation>
    <scope>NUCLEOTIDE SEQUENCE [LARGE SCALE GENOMIC DNA]</scope>
    <source>
        <strain evidence="4 5">KMB9</strain>
    </source>
</reference>
<dbReference type="Gene3D" id="3.40.50.2300">
    <property type="match status" value="1"/>
</dbReference>
<dbReference type="InterPro" id="IPR052016">
    <property type="entry name" value="Bact_Sigma-Reg"/>
</dbReference>
<gene>
    <name evidence="4" type="ORF">DU000_05770</name>
</gene>
<dbReference type="EMBL" id="QPGB01000002">
    <property type="protein sequence ID" value="RCS58328.1"/>
    <property type="molecule type" value="Genomic_DNA"/>
</dbReference>
<dbReference type="PROSITE" id="PS50110">
    <property type="entry name" value="RESPONSE_REGULATORY"/>
    <property type="match status" value="1"/>
</dbReference>